<evidence type="ECO:0000256" key="1">
    <source>
        <dbReference type="SAM" id="Phobius"/>
    </source>
</evidence>
<sequence length="171" mass="17688">MTVSAGLHVLAGGPVMRLSTLVVAAALVAVGAYALAGQPRGLGVLLGASFAVQYGLHLLFVAGTPADEIAPQVIHDGHTSGFGMFFVHVVAALASGWWLERGESALASFLDLATLLATAYLARLWPRLLILLLPYEPVTAPAPADSTPRPVTALLAATVTRRGPPLSFSVL</sequence>
<feature type="transmembrane region" description="Helical" evidence="1">
    <location>
        <begin position="106"/>
        <end position="125"/>
    </location>
</feature>
<dbReference type="Proteomes" id="UP000606172">
    <property type="component" value="Unassembled WGS sequence"/>
</dbReference>
<dbReference type="RefSeq" id="WP_204029734.1">
    <property type="nucleotide sequence ID" value="NZ_BOOW01000031.1"/>
</dbReference>
<proteinExistence type="predicted"/>
<evidence type="ECO:0000313" key="3">
    <source>
        <dbReference type="Proteomes" id="UP000606172"/>
    </source>
</evidence>
<protein>
    <submittedName>
        <fullName evidence="2">Uncharacterized protein</fullName>
    </submittedName>
</protein>
<feature type="transmembrane region" description="Helical" evidence="1">
    <location>
        <begin position="42"/>
        <end position="62"/>
    </location>
</feature>
<feature type="transmembrane region" description="Helical" evidence="1">
    <location>
        <begin position="82"/>
        <end position="99"/>
    </location>
</feature>
<keyword evidence="3" id="KW-1185">Reference proteome</keyword>
<keyword evidence="1" id="KW-0812">Transmembrane</keyword>
<keyword evidence="1" id="KW-1133">Transmembrane helix</keyword>
<comment type="caution">
    <text evidence="2">The sequence shown here is derived from an EMBL/GenBank/DDBJ whole genome shotgun (WGS) entry which is preliminary data.</text>
</comment>
<organism evidence="2 3">
    <name type="scientific">Sinosporangium siamense</name>
    <dbReference type="NCBI Taxonomy" id="1367973"/>
    <lineage>
        <taxon>Bacteria</taxon>
        <taxon>Bacillati</taxon>
        <taxon>Actinomycetota</taxon>
        <taxon>Actinomycetes</taxon>
        <taxon>Streptosporangiales</taxon>
        <taxon>Streptosporangiaceae</taxon>
        <taxon>Sinosporangium</taxon>
    </lineage>
</organism>
<name>A0A919V783_9ACTN</name>
<dbReference type="EMBL" id="BOOW01000031">
    <property type="protein sequence ID" value="GII94845.1"/>
    <property type="molecule type" value="Genomic_DNA"/>
</dbReference>
<keyword evidence="1" id="KW-0472">Membrane</keyword>
<gene>
    <name evidence="2" type="ORF">Ssi02_50760</name>
</gene>
<reference evidence="2" key="1">
    <citation type="submission" date="2021-01" db="EMBL/GenBank/DDBJ databases">
        <title>Whole genome shotgun sequence of Sinosporangium siamense NBRC 109515.</title>
        <authorList>
            <person name="Komaki H."/>
            <person name="Tamura T."/>
        </authorList>
    </citation>
    <scope>NUCLEOTIDE SEQUENCE</scope>
    <source>
        <strain evidence="2">NBRC 109515</strain>
    </source>
</reference>
<dbReference type="AlphaFoldDB" id="A0A919V783"/>
<accession>A0A919V783</accession>
<feature type="transmembrane region" description="Helical" evidence="1">
    <location>
        <begin position="15"/>
        <end position="35"/>
    </location>
</feature>
<evidence type="ECO:0000313" key="2">
    <source>
        <dbReference type="EMBL" id="GII94845.1"/>
    </source>
</evidence>